<sequence length="75" mass="8284">MCGSVLAPASTVHLKLRLAFIAFSPDCPDLPRPPDWRGPKETTPALFPPRVQQHSSIKKEVLSEHILTRSLPKDG</sequence>
<organism evidence="2 3">
    <name type="scientific">Penicillium camemberti (strain FM 013)</name>
    <dbReference type="NCBI Taxonomy" id="1429867"/>
    <lineage>
        <taxon>Eukaryota</taxon>
        <taxon>Fungi</taxon>
        <taxon>Dikarya</taxon>
        <taxon>Ascomycota</taxon>
        <taxon>Pezizomycotina</taxon>
        <taxon>Eurotiomycetes</taxon>
        <taxon>Eurotiomycetidae</taxon>
        <taxon>Eurotiales</taxon>
        <taxon>Aspergillaceae</taxon>
        <taxon>Penicillium</taxon>
    </lineage>
</organism>
<evidence type="ECO:0000313" key="3">
    <source>
        <dbReference type="Proteomes" id="UP000053732"/>
    </source>
</evidence>
<keyword evidence="3" id="KW-1185">Reference proteome</keyword>
<proteinExistence type="predicted"/>
<evidence type="ECO:0000256" key="1">
    <source>
        <dbReference type="SAM" id="MobiDB-lite"/>
    </source>
</evidence>
<dbReference type="EMBL" id="HG793148">
    <property type="protein sequence ID" value="CRL25508.1"/>
    <property type="molecule type" value="Genomic_DNA"/>
</dbReference>
<dbReference type="AlphaFoldDB" id="A0A0G4PGQ7"/>
<accession>A0A0G4PGQ7</accession>
<reference evidence="2 3" key="1">
    <citation type="journal article" date="2014" name="Nat. Commun.">
        <title>Multiple recent horizontal transfers of a large genomic region in cheese making fungi.</title>
        <authorList>
            <person name="Cheeseman K."/>
            <person name="Ropars J."/>
            <person name="Renault P."/>
            <person name="Dupont J."/>
            <person name="Gouzy J."/>
            <person name="Branca A."/>
            <person name="Abraham A.L."/>
            <person name="Ceppi M."/>
            <person name="Conseiller E."/>
            <person name="Debuchy R."/>
            <person name="Malagnac F."/>
            <person name="Goarin A."/>
            <person name="Silar P."/>
            <person name="Lacoste S."/>
            <person name="Sallet E."/>
            <person name="Bensimon A."/>
            <person name="Giraud T."/>
            <person name="Brygoo Y."/>
        </authorList>
    </citation>
    <scope>NUCLEOTIDE SEQUENCE [LARGE SCALE GENOMIC DNA]</scope>
    <source>
        <strain evidence="3">FM 013</strain>
    </source>
</reference>
<evidence type="ECO:0000313" key="2">
    <source>
        <dbReference type="EMBL" id="CRL25508.1"/>
    </source>
</evidence>
<feature type="region of interest" description="Disordered" evidence="1">
    <location>
        <begin position="31"/>
        <end position="53"/>
    </location>
</feature>
<protein>
    <submittedName>
        <fullName evidence="2">Str. FM013</fullName>
    </submittedName>
</protein>
<dbReference type="Proteomes" id="UP000053732">
    <property type="component" value="Unassembled WGS sequence"/>
</dbReference>
<name>A0A0G4PGQ7_PENC3</name>
<gene>
    <name evidence="2" type="ORF">PCAMFM013_S015g000094</name>
</gene>